<dbReference type="Pfam" id="PF04244">
    <property type="entry name" value="DPRP"/>
    <property type="match status" value="1"/>
</dbReference>
<dbReference type="SUPFAM" id="SSF48173">
    <property type="entry name" value="Cryptochrome/photolyase FAD-binding domain"/>
    <property type="match status" value="1"/>
</dbReference>
<dbReference type="AlphaFoldDB" id="A0A432YT56"/>
<dbReference type="RefSeq" id="WP_126783021.1">
    <property type="nucleotide sequence ID" value="NZ_PIQC01000009.1"/>
</dbReference>
<protein>
    <submittedName>
        <fullName evidence="1">Cryptochrome/photolyase family protein</fullName>
    </submittedName>
</protein>
<dbReference type="InterPro" id="IPR007357">
    <property type="entry name" value="PhrB-like"/>
</dbReference>
<dbReference type="Gene3D" id="3.40.50.620">
    <property type="entry name" value="HUPs"/>
    <property type="match status" value="1"/>
</dbReference>
<dbReference type="InterPro" id="IPR014729">
    <property type="entry name" value="Rossmann-like_a/b/a_fold"/>
</dbReference>
<dbReference type="PANTHER" id="PTHR38657:SF1">
    <property type="entry name" value="SLR1343 PROTEIN"/>
    <property type="match status" value="1"/>
</dbReference>
<keyword evidence="2" id="KW-1185">Reference proteome</keyword>
<organism evidence="1 2">
    <name type="scientific">Idiomarina ramblicola</name>
    <dbReference type="NCBI Taxonomy" id="263724"/>
    <lineage>
        <taxon>Bacteria</taxon>
        <taxon>Pseudomonadati</taxon>
        <taxon>Pseudomonadota</taxon>
        <taxon>Gammaproteobacteria</taxon>
        <taxon>Alteromonadales</taxon>
        <taxon>Idiomarinaceae</taxon>
        <taxon>Idiomarina</taxon>
    </lineage>
</organism>
<dbReference type="InterPro" id="IPR052551">
    <property type="entry name" value="UV-DNA_repair_photolyase"/>
</dbReference>
<comment type="caution">
    <text evidence="1">The sequence shown here is derived from an EMBL/GenBank/DDBJ whole genome shotgun (WGS) entry which is preliminary data.</text>
</comment>
<keyword evidence="1" id="KW-0456">Lyase</keyword>
<dbReference type="Proteomes" id="UP000288058">
    <property type="component" value="Unassembled WGS sequence"/>
</dbReference>
<reference evidence="2" key="1">
    <citation type="journal article" date="2018" name="Front. Microbiol.">
        <title>Genome-Based Analysis Reveals the Taxonomy and Diversity of the Family Idiomarinaceae.</title>
        <authorList>
            <person name="Liu Y."/>
            <person name="Lai Q."/>
            <person name="Shao Z."/>
        </authorList>
    </citation>
    <scope>NUCLEOTIDE SEQUENCE [LARGE SCALE GENOMIC DNA]</scope>
    <source>
        <strain evidence="2">R22</strain>
    </source>
</reference>
<name>A0A432YT56_9GAMM</name>
<dbReference type="PANTHER" id="PTHR38657">
    <property type="entry name" value="SLR1343 PROTEIN"/>
    <property type="match status" value="1"/>
</dbReference>
<proteinExistence type="predicted"/>
<evidence type="ECO:0000313" key="2">
    <source>
        <dbReference type="Proteomes" id="UP000288058"/>
    </source>
</evidence>
<evidence type="ECO:0000313" key="1">
    <source>
        <dbReference type="EMBL" id="RUO64873.1"/>
    </source>
</evidence>
<sequence length="518" mass="60866">MTTHTIRLILGDQLNAKHSWFRRKDPGVLYVMMEMKQETDYVVHHRQKVLAFFGAMRAFAKALDSAGHRMRYIQLDDSDNRQSLTQNLESIIEQNNGATLECQQPDEYRLDHQLRSWAGAKDITLTWYDTEHFITGRNSLKTYFPDNKNYLMETFYRKVRQQYDILMENGSPVGGRWNYDKENQKKLPVGQNIEPPLVFSNDVSDIDTLLNKYHVKTMGKASPEQFIWPLNRQQSKQLLEHFCQFGLPNFGRYQDTMATADTVNNAHWSLYHSRLSFSLNTKMLHPLEVVKAAIETWSNNQERISLAQIEGFCRQIIGWREFVRGIYWAHMPDYKDLNALNHNHPLPSFYWTGDTKMNCLHHSIKQSLDYAYAHHIQRLMVTGNFALLAGVSPDALDDWYLGIYIDAIEWVEMPNTRGMSQYADGGLIATKPYIASANYMQKMGHYCKGCYYDPKKKTGDKACPFNSLYWHFIERHKEQFKENHRMRMMYQVWNKKTEEEQQALIKQAEVYLDNINQL</sequence>
<gene>
    <name evidence="1" type="ORF">CWI78_11925</name>
</gene>
<dbReference type="OrthoDB" id="5288100at2"/>
<dbReference type="GO" id="GO:0016829">
    <property type="term" value="F:lyase activity"/>
    <property type="evidence" value="ECO:0007669"/>
    <property type="project" value="UniProtKB-KW"/>
</dbReference>
<dbReference type="Gene3D" id="1.10.10.1710">
    <property type="entry name" value="Deoxyribodipyrimidine photolyase-related"/>
    <property type="match status" value="1"/>
</dbReference>
<accession>A0A432YT56</accession>
<dbReference type="EMBL" id="PIQC01000009">
    <property type="protein sequence ID" value="RUO64873.1"/>
    <property type="molecule type" value="Genomic_DNA"/>
</dbReference>
<dbReference type="Gene3D" id="1.25.40.80">
    <property type="match status" value="1"/>
</dbReference>
<dbReference type="Gene3D" id="1.10.579.10">
    <property type="entry name" value="DNA Cyclobutane Dipyrimidine Photolyase, subunit A, domain 3"/>
    <property type="match status" value="1"/>
</dbReference>
<dbReference type="InterPro" id="IPR036134">
    <property type="entry name" value="Crypto/Photolyase_FAD-like_sf"/>
</dbReference>